<feature type="region of interest" description="Disordered" evidence="5">
    <location>
        <begin position="366"/>
        <end position="411"/>
    </location>
</feature>
<dbReference type="AlphaFoldDB" id="A0ABD3K6K1"/>
<dbReference type="PANTHER" id="PTHR45614">
    <property type="entry name" value="MYB PROTEIN-RELATED"/>
    <property type="match status" value="1"/>
</dbReference>
<accession>A0ABD3K6K1</accession>
<proteinExistence type="predicted"/>
<evidence type="ECO:0000313" key="8">
    <source>
        <dbReference type="EMBL" id="KAL3732326.1"/>
    </source>
</evidence>
<gene>
    <name evidence="8" type="ORF">ACJRO7_029059</name>
</gene>
<feature type="domain" description="Myb-like" evidence="6">
    <location>
        <begin position="121"/>
        <end position="171"/>
    </location>
</feature>
<dbReference type="PROSITE" id="PS51294">
    <property type="entry name" value="HTH_MYB"/>
    <property type="match status" value="2"/>
</dbReference>
<keyword evidence="3" id="KW-0804">Transcription</keyword>
<comment type="subcellular location">
    <subcellularLocation>
        <location evidence="1">Nucleus</location>
    </subcellularLocation>
</comment>
<dbReference type="PANTHER" id="PTHR45614:SF25">
    <property type="entry name" value="MYB PROTEIN"/>
    <property type="match status" value="1"/>
</dbReference>
<dbReference type="SUPFAM" id="SSF46689">
    <property type="entry name" value="Homeodomain-like"/>
    <property type="match status" value="1"/>
</dbReference>
<feature type="compositionally biased region" description="Acidic residues" evidence="5">
    <location>
        <begin position="17"/>
        <end position="45"/>
    </location>
</feature>
<dbReference type="InterPro" id="IPR001005">
    <property type="entry name" value="SANT/Myb"/>
</dbReference>
<dbReference type="CDD" id="cd00167">
    <property type="entry name" value="SANT"/>
    <property type="match status" value="2"/>
</dbReference>
<dbReference type="GO" id="GO:0005634">
    <property type="term" value="C:nucleus"/>
    <property type="evidence" value="ECO:0007669"/>
    <property type="project" value="UniProtKB-SubCell"/>
</dbReference>
<evidence type="ECO:0000259" key="7">
    <source>
        <dbReference type="PROSITE" id="PS51294"/>
    </source>
</evidence>
<evidence type="ECO:0000256" key="5">
    <source>
        <dbReference type="SAM" id="MobiDB-lite"/>
    </source>
</evidence>
<feature type="domain" description="Myb-like" evidence="6">
    <location>
        <begin position="69"/>
        <end position="120"/>
    </location>
</feature>
<evidence type="ECO:0000256" key="3">
    <source>
        <dbReference type="ARBA" id="ARBA00023163"/>
    </source>
</evidence>
<evidence type="ECO:0000259" key="6">
    <source>
        <dbReference type="PROSITE" id="PS50090"/>
    </source>
</evidence>
<keyword evidence="9" id="KW-1185">Reference proteome</keyword>
<feature type="compositionally biased region" description="Low complexity" evidence="5">
    <location>
        <begin position="366"/>
        <end position="379"/>
    </location>
</feature>
<name>A0ABD3K6K1_EUCGL</name>
<reference evidence="8 9" key="1">
    <citation type="submission" date="2024-11" db="EMBL/GenBank/DDBJ databases">
        <title>Chromosome-level genome assembly of Eucalyptus globulus Labill. provides insights into its genome evolution.</title>
        <authorList>
            <person name="Li X."/>
        </authorList>
    </citation>
    <scope>NUCLEOTIDE SEQUENCE [LARGE SCALE GENOMIC DNA]</scope>
    <source>
        <strain evidence="8">CL2024</strain>
        <tissue evidence="8">Fresh tender leaves</tissue>
    </source>
</reference>
<dbReference type="Pfam" id="PF00249">
    <property type="entry name" value="Myb_DNA-binding"/>
    <property type="match status" value="2"/>
</dbReference>
<keyword evidence="2" id="KW-0805">Transcription regulation</keyword>
<keyword evidence="4" id="KW-0539">Nucleus</keyword>
<feature type="region of interest" description="Disordered" evidence="5">
    <location>
        <begin position="1"/>
        <end position="77"/>
    </location>
</feature>
<dbReference type="EMBL" id="JBJKBG010000007">
    <property type="protein sequence ID" value="KAL3732326.1"/>
    <property type="molecule type" value="Genomic_DNA"/>
</dbReference>
<evidence type="ECO:0000313" key="9">
    <source>
        <dbReference type="Proteomes" id="UP001634007"/>
    </source>
</evidence>
<protein>
    <submittedName>
        <fullName evidence="8">Uncharacterized protein</fullName>
    </submittedName>
</protein>
<dbReference type="InterPro" id="IPR017930">
    <property type="entry name" value="Myb_dom"/>
</dbReference>
<dbReference type="Proteomes" id="UP001634007">
    <property type="component" value="Unassembled WGS sequence"/>
</dbReference>
<comment type="caution">
    <text evidence="8">The sequence shown here is derived from an EMBL/GenBank/DDBJ whole genome shotgun (WGS) entry which is preliminary data.</text>
</comment>
<dbReference type="SMART" id="SM00717">
    <property type="entry name" value="SANT"/>
    <property type="match status" value="2"/>
</dbReference>
<dbReference type="InterPro" id="IPR009057">
    <property type="entry name" value="Homeodomain-like_sf"/>
</dbReference>
<dbReference type="Gene3D" id="1.10.10.60">
    <property type="entry name" value="Homeodomain-like"/>
    <property type="match status" value="2"/>
</dbReference>
<evidence type="ECO:0000256" key="1">
    <source>
        <dbReference type="ARBA" id="ARBA00004123"/>
    </source>
</evidence>
<dbReference type="InterPro" id="IPR050560">
    <property type="entry name" value="MYB_TF"/>
</dbReference>
<evidence type="ECO:0000256" key="4">
    <source>
        <dbReference type="ARBA" id="ARBA00023242"/>
    </source>
</evidence>
<sequence>MRRAMDFDLNVVHQDEGRDEEPELKEEDEEEDEEEEEEEVAEAEAQEGGAGGAEGAAGGGGSGAGAGASGSRRGRGWSVEEDSMLTRLVAAFGPGNWNAMSKMIPGRTGKSCRFRWVNHLDPSVNRGPFSDEEDRVILTAHQIHGNKWKSISKMLPGRTGYAIKNHWNVSLKNKQADQRSPDLSASDMTAAQILSEMKAFTQKALSFGDVVTSGNQKEGEGGDYHGHQNYEDQAFQAKEGCVAAGTRENPPVLRPKASYGAFSVYYPPSGGPGNNSGASTVVPLQGPLAQALGSEFGIHHFLEDAHGEPLIPHQCGYGCCSGQNGPNGGSSLLGPEFIDYIESPSSSQELMSLAAELNEIAWAQCDLPSDPGPSDLPADVSTGMLSMEMRQPTRPSENKNDPCGKLKGVKQ</sequence>
<dbReference type="PROSITE" id="PS50090">
    <property type="entry name" value="MYB_LIKE"/>
    <property type="match status" value="2"/>
</dbReference>
<evidence type="ECO:0000256" key="2">
    <source>
        <dbReference type="ARBA" id="ARBA00023015"/>
    </source>
</evidence>
<feature type="domain" description="HTH myb-type" evidence="7">
    <location>
        <begin position="121"/>
        <end position="175"/>
    </location>
</feature>
<feature type="domain" description="HTH myb-type" evidence="7">
    <location>
        <begin position="71"/>
        <end position="120"/>
    </location>
</feature>
<feature type="compositionally biased region" description="Gly residues" evidence="5">
    <location>
        <begin position="48"/>
        <end position="68"/>
    </location>
</feature>
<organism evidence="8 9">
    <name type="scientific">Eucalyptus globulus</name>
    <name type="common">Tasmanian blue gum</name>
    <dbReference type="NCBI Taxonomy" id="34317"/>
    <lineage>
        <taxon>Eukaryota</taxon>
        <taxon>Viridiplantae</taxon>
        <taxon>Streptophyta</taxon>
        <taxon>Embryophyta</taxon>
        <taxon>Tracheophyta</taxon>
        <taxon>Spermatophyta</taxon>
        <taxon>Magnoliopsida</taxon>
        <taxon>eudicotyledons</taxon>
        <taxon>Gunneridae</taxon>
        <taxon>Pentapetalae</taxon>
        <taxon>rosids</taxon>
        <taxon>malvids</taxon>
        <taxon>Myrtales</taxon>
        <taxon>Myrtaceae</taxon>
        <taxon>Myrtoideae</taxon>
        <taxon>Eucalypteae</taxon>
        <taxon>Eucalyptus</taxon>
    </lineage>
</organism>